<keyword evidence="2" id="KW-1185">Reference proteome</keyword>
<dbReference type="InterPro" id="IPR050275">
    <property type="entry name" value="PGM_Phosphatase"/>
</dbReference>
<accession>A0A9X0C1N9</accession>
<dbReference type="Pfam" id="PF00300">
    <property type="entry name" value="His_Phos_1"/>
    <property type="match status" value="1"/>
</dbReference>
<dbReference type="PANTHER" id="PTHR48100:SF54">
    <property type="entry name" value="PHOSPHATASE SPAC5H10.03-RELATED"/>
    <property type="match status" value="1"/>
</dbReference>
<dbReference type="SMART" id="SM00855">
    <property type="entry name" value="PGAM"/>
    <property type="match status" value="1"/>
</dbReference>
<dbReference type="Proteomes" id="UP001149954">
    <property type="component" value="Unassembled WGS sequence"/>
</dbReference>
<protein>
    <submittedName>
        <fullName evidence="1">Phosphoglycerate mutase family protein-like protein</fullName>
    </submittedName>
</protein>
<comment type="caution">
    <text evidence="1">The sequence shown here is derived from an EMBL/GenBank/DDBJ whole genome shotgun (WGS) entry which is preliminary data.</text>
</comment>
<dbReference type="EMBL" id="JAPWDS010000006">
    <property type="protein sequence ID" value="KAJ5494576.1"/>
    <property type="molecule type" value="Genomic_DNA"/>
</dbReference>
<dbReference type="Gene3D" id="3.40.50.1240">
    <property type="entry name" value="Phosphoglycerate mutase-like"/>
    <property type="match status" value="1"/>
</dbReference>
<dbReference type="InterPro" id="IPR029033">
    <property type="entry name" value="His_PPase_superfam"/>
</dbReference>
<organism evidence="1 2">
    <name type="scientific">Penicillium fimorum</name>
    <dbReference type="NCBI Taxonomy" id="1882269"/>
    <lineage>
        <taxon>Eukaryota</taxon>
        <taxon>Fungi</taxon>
        <taxon>Dikarya</taxon>
        <taxon>Ascomycota</taxon>
        <taxon>Pezizomycotina</taxon>
        <taxon>Eurotiomycetes</taxon>
        <taxon>Eurotiomycetidae</taxon>
        <taxon>Eurotiales</taxon>
        <taxon>Aspergillaceae</taxon>
        <taxon>Penicillium</taxon>
    </lineage>
</organism>
<gene>
    <name evidence="1" type="ORF">N7463_010663</name>
</gene>
<dbReference type="OrthoDB" id="496981at2759"/>
<dbReference type="PANTHER" id="PTHR48100">
    <property type="entry name" value="BROAD-SPECIFICITY PHOSPHATASE YOR283W-RELATED"/>
    <property type="match status" value="1"/>
</dbReference>
<evidence type="ECO:0000313" key="2">
    <source>
        <dbReference type="Proteomes" id="UP001149954"/>
    </source>
</evidence>
<sequence length="262" mass="29204">MPPAVYVIRHAQGEHNVNVLLPRHSSYQVNANADALLTETGKAQCKELQEEFPYLEDIEVILASPLRRTIQTAAYTFAPELEKRQIPVVLVPKAQEISGLACDIGHDANFIKSDAPKLIADAAPSWSAVSLDTTLVDESWNSKVKSPLLSFTNKGIYAPNLAAVHQRAAEMRSWIYNRPEKHIALVTHGGFLHYFTEDWRGYVKGKGTGYLNCEYRKLEFTEDSNGEESHLRECGSTLEKQARPAGLDAHVLHEIEEVAKAL</sequence>
<dbReference type="InterPro" id="IPR013078">
    <property type="entry name" value="His_Pase_superF_clade-1"/>
</dbReference>
<dbReference type="AlphaFoldDB" id="A0A9X0C1N9"/>
<proteinExistence type="predicted"/>
<name>A0A9X0C1N9_9EURO</name>
<reference evidence="1" key="2">
    <citation type="journal article" date="2023" name="IMA Fungus">
        <title>Comparative genomic study of the Penicillium genus elucidates a diverse pangenome and 15 lateral gene transfer events.</title>
        <authorList>
            <person name="Petersen C."/>
            <person name="Sorensen T."/>
            <person name="Nielsen M.R."/>
            <person name="Sondergaard T.E."/>
            <person name="Sorensen J.L."/>
            <person name="Fitzpatrick D.A."/>
            <person name="Frisvad J.C."/>
            <person name="Nielsen K.L."/>
        </authorList>
    </citation>
    <scope>NUCLEOTIDE SEQUENCE</scope>
    <source>
        <strain evidence="1">IBT 29495</strain>
    </source>
</reference>
<dbReference type="SUPFAM" id="SSF53254">
    <property type="entry name" value="Phosphoglycerate mutase-like"/>
    <property type="match status" value="1"/>
</dbReference>
<dbReference type="CDD" id="cd07067">
    <property type="entry name" value="HP_PGM_like"/>
    <property type="match status" value="1"/>
</dbReference>
<dbReference type="GO" id="GO:0016791">
    <property type="term" value="F:phosphatase activity"/>
    <property type="evidence" value="ECO:0007669"/>
    <property type="project" value="TreeGrafter"/>
</dbReference>
<evidence type="ECO:0000313" key="1">
    <source>
        <dbReference type="EMBL" id="KAJ5494576.1"/>
    </source>
</evidence>
<reference evidence="1" key="1">
    <citation type="submission" date="2022-12" db="EMBL/GenBank/DDBJ databases">
        <authorList>
            <person name="Petersen C."/>
        </authorList>
    </citation>
    <scope>NUCLEOTIDE SEQUENCE</scope>
    <source>
        <strain evidence="1">IBT 29495</strain>
    </source>
</reference>
<dbReference type="GO" id="GO:0005737">
    <property type="term" value="C:cytoplasm"/>
    <property type="evidence" value="ECO:0007669"/>
    <property type="project" value="TreeGrafter"/>
</dbReference>